<protein>
    <recommendedName>
        <fullName evidence="4">Phosphoglycerate mutase</fullName>
    </recommendedName>
</protein>
<dbReference type="SMART" id="SM00855">
    <property type="entry name" value="PGAM"/>
    <property type="match status" value="1"/>
</dbReference>
<dbReference type="EMBL" id="QJNS01000007">
    <property type="protein sequence ID" value="RYO94761.1"/>
    <property type="molecule type" value="Genomic_DNA"/>
</dbReference>
<keyword evidence="3" id="KW-1185">Reference proteome</keyword>
<evidence type="ECO:0000256" key="1">
    <source>
        <dbReference type="SAM" id="MobiDB-lite"/>
    </source>
</evidence>
<dbReference type="InterPro" id="IPR013078">
    <property type="entry name" value="His_Pase_superF_clade-1"/>
</dbReference>
<dbReference type="SUPFAM" id="SSF53254">
    <property type="entry name" value="Phosphoglycerate mutase-like"/>
    <property type="match status" value="1"/>
</dbReference>
<feature type="region of interest" description="Disordered" evidence="1">
    <location>
        <begin position="249"/>
        <end position="280"/>
    </location>
</feature>
<feature type="compositionally biased region" description="Basic and acidic residues" evidence="1">
    <location>
        <begin position="646"/>
        <end position="666"/>
    </location>
</feature>
<evidence type="ECO:0008006" key="4">
    <source>
        <dbReference type="Google" id="ProtNLM"/>
    </source>
</evidence>
<feature type="region of interest" description="Disordered" evidence="1">
    <location>
        <begin position="481"/>
        <end position="500"/>
    </location>
</feature>
<dbReference type="InterPro" id="IPR051710">
    <property type="entry name" value="Phosphatase_SH3-domain"/>
</dbReference>
<dbReference type="Gene3D" id="3.40.50.1240">
    <property type="entry name" value="Phosphoglycerate mutase-like"/>
    <property type="match status" value="1"/>
</dbReference>
<name>A0ABY0HJ96_9PEZI</name>
<sequence>MGRPPAYIFVVRHGKRLDAADRQWHLSSPTPYDPPLTYGGWMQSRTVGARIASILQEREAEDEAASRRDTSDTSDAQQPKRKKKRYRIIIHSSPFLRCVQTSIAISAGLASNPFPSLPSPSNSIPTKSKHATSTSAVPALSSSASRHIPKSVLRLDSFLGEWLSPDYFEHITPPPRSMLMLATAKAELLRRENYNDYPHFHARHTPHTPGQLWSAGAGSTPRFGSPLASSSMIPGSGRASGLENLSRSNDLLAADGGDGHGTRRSEQRETPGDCFHNPPENRIYTSPVPAYAISSSQPIPRGYVAHARDACVNVDYQWDSTRDCLGWGDGGVLPEEWAAMHQRFRRGLRRLVDWYTTAENPGEMVTKFATNTRTHKPHLEAAGREVSADEYPEDVGIENVVILVSHGAGCNALVGAITQQPVLADVGMSSLTMAQRRPEFDDYTNSSSDRPVSSLDEGLLKTRASPADMFELKLFANTDHLLTPTPTTASRSSSLSGANGSPGGLFSGSYSSALRDINFGDSYVTSPGGSRSNSLNASLGSIRRGPHSAAPAIGPANYTRSSIGGVTVGSGATNLLGHRPGPERSGSLGLWQPRQNDGPENKKPETPMLLDFSHEKETEKKPETTGEAERDPLGKNDARPATSPQKAEEEKEEQHDAKSEECDTFDRTPVTHLWAGTGNGSLWGAPRPPGEAERSRDFSSMKRRWTINER</sequence>
<feature type="compositionally biased region" description="Basic and acidic residues" evidence="1">
    <location>
        <begin position="257"/>
        <end position="271"/>
    </location>
</feature>
<feature type="compositionally biased region" description="Basic and acidic residues" evidence="1">
    <location>
        <begin position="690"/>
        <end position="710"/>
    </location>
</feature>
<proteinExistence type="predicted"/>
<feature type="compositionally biased region" description="Polar residues" evidence="1">
    <location>
        <begin position="523"/>
        <end position="539"/>
    </location>
</feature>
<feature type="region of interest" description="Disordered" evidence="1">
    <location>
        <begin position="58"/>
        <end position="84"/>
    </location>
</feature>
<dbReference type="Proteomes" id="UP000294003">
    <property type="component" value="Unassembled WGS sequence"/>
</dbReference>
<evidence type="ECO:0000313" key="2">
    <source>
        <dbReference type="EMBL" id="RYO94761.1"/>
    </source>
</evidence>
<accession>A0ABY0HJ96</accession>
<feature type="region of interest" description="Disordered" evidence="1">
    <location>
        <begin position="118"/>
        <end position="137"/>
    </location>
</feature>
<reference evidence="2 3" key="1">
    <citation type="submission" date="2018-06" db="EMBL/GenBank/DDBJ databases">
        <title>Complete Genomes of Monosporascus.</title>
        <authorList>
            <person name="Robinson A.J."/>
            <person name="Natvig D.O."/>
        </authorList>
    </citation>
    <scope>NUCLEOTIDE SEQUENCE [LARGE SCALE GENOMIC DNA]</scope>
    <source>
        <strain evidence="2 3">CBS 609.92</strain>
    </source>
</reference>
<dbReference type="InterPro" id="IPR029033">
    <property type="entry name" value="His_PPase_superfam"/>
</dbReference>
<feature type="region of interest" description="Disordered" evidence="1">
    <location>
        <begin position="571"/>
        <end position="710"/>
    </location>
</feature>
<comment type="caution">
    <text evidence="2">The sequence shown here is derived from an EMBL/GenBank/DDBJ whole genome shotgun (WGS) entry which is preliminary data.</text>
</comment>
<feature type="region of interest" description="Disordered" evidence="1">
    <location>
        <begin position="523"/>
        <end position="554"/>
    </location>
</feature>
<dbReference type="PANTHER" id="PTHR16469:SF27">
    <property type="entry name" value="UBIQUITIN-ASSOCIATED AND SH3 DOMAIN-CONTAINING BA-RELATED"/>
    <property type="match status" value="1"/>
</dbReference>
<organism evidence="2 3">
    <name type="scientific">Monosporascus cannonballus</name>
    <dbReference type="NCBI Taxonomy" id="155416"/>
    <lineage>
        <taxon>Eukaryota</taxon>
        <taxon>Fungi</taxon>
        <taxon>Dikarya</taxon>
        <taxon>Ascomycota</taxon>
        <taxon>Pezizomycotina</taxon>
        <taxon>Sordariomycetes</taxon>
        <taxon>Xylariomycetidae</taxon>
        <taxon>Xylariales</taxon>
        <taxon>Xylariales incertae sedis</taxon>
        <taxon>Monosporascus</taxon>
    </lineage>
</organism>
<evidence type="ECO:0000313" key="3">
    <source>
        <dbReference type="Proteomes" id="UP000294003"/>
    </source>
</evidence>
<feature type="compositionally biased region" description="Low complexity" evidence="1">
    <location>
        <begin position="481"/>
        <end position="499"/>
    </location>
</feature>
<dbReference type="PANTHER" id="PTHR16469">
    <property type="entry name" value="UBIQUITIN-ASSOCIATED AND SH3 DOMAIN-CONTAINING BA-RELATED"/>
    <property type="match status" value="1"/>
</dbReference>
<gene>
    <name evidence="2" type="ORF">DL762_000393</name>
</gene>
<feature type="compositionally biased region" description="Basic and acidic residues" evidence="1">
    <location>
        <begin position="612"/>
        <end position="638"/>
    </location>
</feature>